<reference evidence="2" key="3">
    <citation type="submission" date="2018-08" db="UniProtKB">
        <authorList>
            <consortium name="EnsemblPlants"/>
        </authorList>
    </citation>
    <scope>IDENTIFICATION</scope>
    <source>
        <strain evidence="2">cv. Bd21</strain>
    </source>
</reference>
<reference evidence="1" key="2">
    <citation type="submission" date="2017-06" db="EMBL/GenBank/DDBJ databases">
        <title>WGS assembly of Brachypodium distachyon.</title>
        <authorList>
            <consortium name="The International Brachypodium Initiative"/>
            <person name="Lucas S."/>
            <person name="Harmon-Smith M."/>
            <person name="Lail K."/>
            <person name="Tice H."/>
            <person name="Grimwood J."/>
            <person name="Bruce D."/>
            <person name="Barry K."/>
            <person name="Shu S."/>
            <person name="Lindquist E."/>
            <person name="Wang M."/>
            <person name="Pitluck S."/>
            <person name="Vogel J.P."/>
            <person name="Garvin D.F."/>
            <person name="Mockler T.C."/>
            <person name="Schmutz J."/>
            <person name="Rokhsar D."/>
            <person name="Bevan M.W."/>
        </authorList>
    </citation>
    <scope>NUCLEOTIDE SEQUENCE</scope>
    <source>
        <strain evidence="1">Bd21</strain>
    </source>
</reference>
<name>I1HUP6_BRADI</name>
<dbReference type="GeneID" id="104582933"/>
<evidence type="ECO:0000313" key="3">
    <source>
        <dbReference type="Proteomes" id="UP000008810"/>
    </source>
</evidence>
<dbReference type="EMBL" id="CM000881">
    <property type="protein sequence ID" value="KQK11267.1"/>
    <property type="molecule type" value="Genomic_DNA"/>
</dbReference>
<accession>I1HUP6</accession>
<evidence type="ECO:0000313" key="2">
    <source>
        <dbReference type="EnsemblPlants" id="KQK11267"/>
    </source>
</evidence>
<dbReference type="AlphaFoldDB" id="I1HUP6"/>
<keyword evidence="3" id="KW-1185">Reference proteome</keyword>
<dbReference type="RefSeq" id="XP_010232757.1">
    <property type="nucleotide sequence ID" value="XM_010234455.2"/>
</dbReference>
<protein>
    <submittedName>
        <fullName evidence="1 2">Uncharacterized protein</fullName>
    </submittedName>
</protein>
<dbReference type="KEGG" id="bdi:104582933"/>
<dbReference type="EnsemblPlants" id="KQK11267">
    <property type="protein sequence ID" value="KQK11267"/>
    <property type="gene ID" value="BRADI_2g59115v3"/>
</dbReference>
<gene>
    <name evidence="2" type="primary">LOC104582933</name>
    <name evidence="1" type="ORF">BRADI_2g59115v3</name>
</gene>
<evidence type="ECO:0000313" key="1">
    <source>
        <dbReference type="EMBL" id="KQK11267.1"/>
    </source>
</evidence>
<dbReference type="Proteomes" id="UP000008810">
    <property type="component" value="Chromosome 2"/>
</dbReference>
<dbReference type="HOGENOM" id="CLU_2563117_0_0_1"/>
<dbReference type="OrthoDB" id="674131at2759"/>
<dbReference type="OMA" id="MAMVYSK"/>
<dbReference type="eggNOG" id="ENOG502R3A8">
    <property type="taxonomic scope" value="Eukaryota"/>
</dbReference>
<reference evidence="1 2" key="1">
    <citation type="journal article" date="2010" name="Nature">
        <title>Genome sequencing and analysis of the model grass Brachypodium distachyon.</title>
        <authorList>
            <consortium name="International Brachypodium Initiative"/>
        </authorList>
    </citation>
    <scope>NUCLEOTIDE SEQUENCE [LARGE SCALE GENOMIC DNA]</scope>
    <source>
        <strain evidence="1">Bd21</strain>
        <strain evidence="2">cv. Bd21</strain>
    </source>
</reference>
<proteinExistence type="predicted"/>
<sequence length="80" mass="8737">MEGNTKSSGKGIKGKMVMVCSKYANKAQKAPAPSVTHAYVQPACRYPSPMDAAASNVDERATAYILAVRERFKNEQQKVM</sequence>
<organism evidence="2">
    <name type="scientific">Brachypodium distachyon</name>
    <name type="common">Purple false brome</name>
    <name type="synonym">Trachynia distachya</name>
    <dbReference type="NCBI Taxonomy" id="15368"/>
    <lineage>
        <taxon>Eukaryota</taxon>
        <taxon>Viridiplantae</taxon>
        <taxon>Streptophyta</taxon>
        <taxon>Embryophyta</taxon>
        <taxon>Tracheophyta</taxon>
        <taxon>Spermatophyta</taxon>
        <taxon>Magnoliopsida</taxon>
        <taxon>Liliopsida</taxon>
        <taxon>Poales</taxon>
        <taxon>Poaceae</taxon>
        <taxon>BOP clade</taxon>
        <taxon>Pooideae</taxon>
        <taxon>Stipodae</taxon>
        <taxon>Brachypodieae</taxon>
        <taxon>Brachypodium</taxon>
    </lineage>
</organism>
<dbReference type="Gramene" id="KQK11267">
    <property type="protein sequence ID" value="KQK11267"/>
    <property type="gene ID" value="BRADI_2g59115v3"/>
</dbReference>